<dbReference type="AlphaFoldDB" id="A0A2D0N8I2"/>
<dbReference type="EMBL" id="PDUD01000024">
    <property type="protein sequence ID" value="PHN04698.1"/>
    <property type="molecule type" value="Genomic_DNA"/>
</dbReference>
<evidence type="ECO:0000313" key="1">
    <source>
        <dbReference type="EMBL" id="PHN04698.1"/>
    </source>
</evidence>
<proteinExistence type="predicted"/>
<dbReference type="RefSeq" id="WP_099151757.1">
    <property type="nucleotide sequence ID" value="NZ_PDUD01000024.1"/>
</dbReference>
<reference evidence="1 2" key="1">
    <citation type="submission" date="2017-10" db="EMBL/GenBank/DDBJ databases">
        <title>The draft genome sequence of Lewinella nigricans NBRC 102662.</title>
        <authorList>
            <person name="Wang K."/>
        </authorList>
    </citation>
    <scope>NUCLEOTIDE SEQUENCE [LARGE SCALE GENOMIC DNA]</scope>
    <source>
        <strain evidence="1 2">NBRC 102662</strain>
    </source>
</reference>
<gene>
    <name evidence="1" type="ORF">CRP01_19470</name>
</gene>
<dbReference type="OrthoDB" id="4366615at2"/>
<organism evidence="1 2">
    <name type="scientific">Flavilitoribacter nigricans (strain ATCC 23147 / DSM 23189 / NBRC 102662 / NCIMB 1420 / SS-2)</name>
    <name type="common">Lewinella nigricans</name>
    <dbReference type="NCBI Taxonomy" id="1122177"/>
    <lineage>
        <taxon>Bacteria</taxon>
        <taxon>Pseudomonadati</taxon>
        <taxon>Bacteroidota</taxon>
        <taxon>Saprospiria</taxon>
        <taxon>Saprospirales</taxon>
        <taxon>Lewinellaceae</taxon>
        <taxon>Flavilitoribacter</taxon>
    </lineage>
</organism>
<keyword evidence="2" id="KW-1185">Reference proteome</keyword>
<protein>
    <recommendedName>
        <fullName evidence="3">VWA domain-containing protein</fullName>
    </recommendedName>
</protein>
<sequence>MGYSRWSSDTYSQMQSTYSQQSRSAIFRSTNIHPDLDPRGLVVRESRDSAAHPNALAIGVFLDVTGSMGRIPEMLIRHKLGSLMDTLIDHGIEDPQVMFSAIGDHISDRAPLQVGQFESGTEEMNDCLSKIFLEGGGGGQSKESYALAWLIGGRHTSIDCYEKRRKKGFLFTIGDEMNWDTVDARRLSSIMGYREAGSMDARQVLREAQEKYHVFHIHINETGYRNNTMVMEYWRNLLGERFLVLDNHQALAELIASTVALVSGVDPDRLLQAFDPSTADMVQNALGDMSIPKRPDSGRRIFRF</sequence>
<evidence type="ECO:0008006" key="3">
    <source>
        <dbReference type="Google" id="ProtNLM"/>
    </source>
</evidence>
<dbReference type="Proteomes" id="UP000223913">
    <property type="component" value="Unassembled WGS sequence"/>
</dbReference>
<evidence type="ECO:0000313" key="2">
    <source>
        <dbReference type="Proteomes" id="UP000223913"/>
    </source>
</evidence>
<comment type="caution">
    <text evidence="1">The sequence shown here is derived from an EMBL/GenBank/DDBJ whole genome shotgun (WGS) entry which is preliminary data.</text>
</comment>
<accession>A0A2D0N8I2</accession>
<name>A0A2D0N8I2_FLAN2</name>